<dbReference type="InterPro" id="IPR003738">
    <property type="entry name" value="SRAP"/>
</dbReference>
<evidence type="ECO:0000313" key="9">
    <source>
        <dbReference type="EMBL" id="GIZ51764.1"/>
    </source>
</evidence>
<dbReference type="RefSeq" id="WP_220807933.1">
    <property type="nucleotide sequence ID" value="NZ_BPMK01000007.1"/>
</dbReference>
<comment type="similarity">
    <text evidence="1 8">Belongs to the SOS response-associated peptidase family.</text>
</comment>
<evidence type="ECO:0000256" key="8">
    <source>
        <dbReference type="RuleBase" id="RU364100"/>
    </source>
</evidence>
<proteinExistence type="inferred from homology"/>
<keyword evidence="4 8" id="KW-0378">Hydrolase</keyword>
<evidence type="ECO:0000256" key="7">
    <source>
        <dbReference type="ARBA" id="ARBA00023239"/>
    </source>
</evidence>
<evidence type="ECO:0000313" key="10">
    <source>
        <dbReference type="Proteomes" id="UP000887222"/>
    </source>
</evidence>
<dbReference type="EMBL" id="BPMK01000007">
    <property type="protein sequence ID" value="GIZ51764.1"/>
    <property type="molecule type" value="Genomic_DNA"/>
</dbReference>
<dbReference type="PANTHER" id="PTHR13604">
    <property type="entry name" value="DC12-RELATED"/>
    <property type="match status" value="1"/>
</dbReference>
<keyword evidence="5" id="KW-0190">Covalent protein-DNA linkage</keyword>
<name>A0ABQ4Q3P0_9BURK</name>
<organism evidence="9 10">
    <name type="scientific">Noviherbaspirillum aridicola</name>
    <dbReference type="NCBI Taxonomy" id="2849687"/>
    <lineage>
        <taxon>Bacteria</taxon>
        <taxon>Pseudomonadati</taxon>
        <taxon>Pseudomonadota</taxon>
        <taxon>Betaproteobacteria</taxon>
        <taxon>Burkholderiales</taxon>
        <taxon>Oxalobacteraceae</taxon>
        <taxon>Noviherbaspirillum</taxon>
    </lineage>
</organism>
<dbReference type="Pfam" id="PF02586">
    <property type="entry name" value="SRAP"/>
    <property type="match status" value="1"/>
</dbReference>
<evidence type="ECO:0000256" key="5">
    <source>
        <dbReference type="ARBA" id="ARBA00023124"/>
    </source>
</evidence>
<gene>
    <name evidence="9" type="ORF">NCCP691_17780</name>
</gene>
<reference evidence="9 10" key="1">
    <citation type="journal article" date="2022" name="Int. J. Syst. Evol. Microbiol.">
        <title>Noviherbaspirillum aridicola sp. nov., isolated from an arid soil in Pakistan.</title>
        <authorList>
            <person name="Khan I.U."/>
            <person name="Saqib M."/>
            <person name="Amin A."/>
            <person name="Hussain F."/>
            <person name="Li L."/>
            <person name="Liu Y.H."/>
            <person name="Fang B.Z."/>
            <person name="Ahmed I."/>
            <person name="Li W.J."/>
        </authorList>
    </citation>
    <scope>NUCLEOTIDE SEQUENCE [LARGE SCALE GENOMIC DNA]</scope>
    <source>
        <strain evidence="9 10">NCCP-691</strain>
    </source>
</reference>
<dbReference type="Gene3D" id="3.90.1680.10">
    <property type="entry name" value="SOS response associated peptidase-like"/>
    <property type="match status" value="1"/>
</dbReference>
<evidence type="ECO:0000256" key="1">
    <source>
        <dbReference type="ARBA" id="ARBA00008136"/>
    </source>
</evidence>
<keyword evidence="7" id="KW-0456">Lyase</keyword>
<evidence type="ECO:0000256" key="4">
    <source>
        <dbReference type="ARBA" id="ARBA00022801"/>
    </source>
</evidence>
<dbReference type="SUPFAM" id="SSF143081">
    <property type="entry name" value="BB1717-like"/>
    <property type="match status" value="1"/>
</dbReference>
<evidence type="ECO:0000256" key="6">
    <source>
        <dbReference type="ARBA" id="ARBA00023125"/>
    </source>
</evidence>
<comment type="caution">
    <text evidence="9">The sequence shown here is derived from an EMBL/GenBank/DDBJ whole genome shotgun (WGS) entry which is preliminary data.</text>
</comment>
<keyword evidence="2 8" id="KW-0645">Protease</keyword>
<dbReference type="EC" id="3.4.-.-" evidence="8"/>
<keyword evidence="10" id="KW-1185">Reference proteome</keyword>
<dbReference type="Proteomes" id="UP000887222">
    <property type="component" value="Unassembled WGS sequence"/>
</dbReference>
<evidence type="ECO:0000256" key="2">
    <source>
        <dbReference type="ARBA" id="ARBA00022670"/>
    </source>
</evidence>
<dbReference type="PANTHER" id="PTHR13604:SF0">
    <property type="entry name" value="ABASIC SITE PROCESSING PROTEIN HMCES"/>
    <property type="match status" value="1"/>
</dbReference>
<sequence length="225" mass="24792">MCANYIPSTRRQLEQHFGVAPPDSEYKAESFPGYMAPFIRTPGPDSVPGDRACALGMFGIVPAWAEPRLARQTYNARSETAASKPSFRSAYKRGQFCIIPVGAFYEPSYESGRPVRHEIAAADGAPLGIAGLWEYKPAADSGLPLLSFSMLTVNADGHPLMQRFHKPDDEKRMVVILHPEQYDEWLHCKPEQSGPFLTRYPAELLVARPAPRQAAPKAQPGLPGL</sequence>
<accession>A0ABQ4Q3P0</accession>
<evidence type="ECO:0000256" key="3">
    <source>
        <dbReference type="ARBA" id="ARBA00022763"/>
    </source>
</evidence>
<keyword evidence="6" id="KW-0238">DNA-binding</keyword>
<keyword evidence="3" id="KW-0227">DNA damage</keyword>
<dbReference type="InterPro" id="IPR036590">
    <property type="entry name" value="SRAP-like"/>
</dbReference>
<protein>
    <recommendedName>
        <fullName evidence="8">Abasic site processing protein</fullName>
        <ecNumber evidence="8">3.4.-.-</ecNumber>
    </recommendedName>
</protein>